<evidence type="ECO:0000313" key="1">
    <source>
        <dbReference type="EMBL" id="QPR71876.1"/>
    </source>
</evidence>
<dbReference type="AlphaFoldDB" id="A0AB37GQX6"/>
<name>A0AB37GQX6_BACLI</name>
<dbReference type="RefSeq" id="WP_011197900.1">
    <property type="nucleotide sequence ID" value="NZ_BOQW01000003.1"/>
</dbReference>
<accession>A0AB37GQX6</accession>
<reference evidence="1 2" key="1">
    <citation type="submission" date="2020-12" db="EMBL/GenBank/DDBJ databases">
        <title>FDA dAtabase for Regulatory Grade micrObial Sequences (FDA-ARGOS): Supporting development and validation of Infectious Disease Dx tests.</title>
        <authorList>
            <person name="Nelson B."/>
            <person name="Plummer A."/>
            <person name="Tallon L."/>
            <person name="Sadzewicz L."/>
            <person name="Zhao X."/>
            <person name="Boylan J."/>
            <person name="Ott S."/>
            <person name="Bowen H."/>
            <person name="Vavikolanu K."/>
            <person name="Mehta A."/>
            <person name="Aluvathingal J."/>
            <person name="Nadendla S."/>
            <person name="Myers T."/>
            <person name="Yan Y."/>
            <person name="Sichtig H."/>
        </authorList>
    </citation>
    <scope>NUCLEOTIDE SEQUENCE [LARGE SCALE GENOMIC DNA]</scope>
    <source>
        <strain evidence="1 2">FDAARGOS_923</strain>
    </source>
</reference>
<gene>
    <name evidence="1" type="ORF">I6G80_18930</name>
</gene>
<evidence type="ECO:0000313" key="2">
    <source>
        <dbReference type="Proteomes" id="UP000595038"/>
    </source>
</evidence>
<sequence>MAESKRESIGKIKIDLDVSDAITGLKAVQREAKAATKALAELREEQAKGHLAGRLYIGEEYIAPPVYVDGKKIEEASTKIFRKGER</sequence>
<proteinExistence type="predicted"/>
<dbReference type="GeneID" id="92861863"/>
<organism evidence="1 2">
    <name type="scientific">Bacillus licheniformis</name>
    <dbReference type="NCBI Taxonomy" id="1402"/>
    <lineage>
        <taxon>Bacteria</taxon>
        <taxon>Bacillati</taxon>
        <taxon>Bacillota</taxon>
        <taxon>Bacilli</taxon>
        <taxon>Bacillales</taxon>
        <taxon>Bacillaceae</taxon>
        <taxon>Bacillus</taxon>
    </lineage>
</organism>
<protein>
    <submittedName>
        <fullName evidence="1">Uncharacterized protein</fullName>
    </submittedName>
</protein>
<dbReference type="Proteomes" id="UP000595038">
    <property type="component" value="Chromosome"/>
</dbReference>
<dbReference type="EMBL" id="CP065647">
    <property type="protein sequence ID" value="QPR71876.1"/>
    <property type="molecule type" value="Genomic_DNA"/>
</dbReference>